<dbReference type="GO" id="GO:0005886">
    <property type="term" value="C:plasma membrane"/>
    <property type="evidence" value="ECO:0007669"/>
    <property type="project" value="UniProtKB-UniRule"/>
</dbReference>
<dbReference type="PANTHER" id="PTHR30518">
    <property type="entry name" value="ENDOLYTIC MUREIN TRANSGLYCOSYLASE"/>
    <property type="match status" value="1"/>
</dbReference>
<dbReference type="Pfam" id="PF02618">
    <property type="entry name" value="YceG"/>
    <property type="match status" value="1"/>
</dbReference>
<dbReference type="KEGG" id="emi:Emin_0842"/>
<evidence type="ECO:0000256" key="2">
    <source>
        <dbReference type="ARBA" id="ARBA00022692"/>
    </source>
</evidence>
<dbReference type="GO" id="GO:0009252">
    <property type="term" value="P:peptidoglycan biosynthetic process"/>
    <property type="evidence" value="ECO:0007669"/>
    <property type="project" value="UniProtKB-UniRule"/>
</dbReference>
<organism evidence="8 9">
    <name type="scientific">Elusimicrobium minutum (strain Pei191)</name>
    <dbReference type="NCBI Taxonomy" id="445932"/>
    <lineage>
        <taxon>Bacteria</taxon>
        <taxon>Pseudomonadati</taxon>
        <taxon>Elusimicrobiota</taxon>
        <taxon>Elusimicrobia</taxon>
        <taxon>Elusimicrobiales</taxon>
        <taxon>Elusimicrobiaceae</taxon>
        <taxon>Elusimicrobium</taxon>
    </lineage>
</organism>
<evidence type="ECO:0000256" key="3">
    <source>
        <dbReference type="ARBA" id="ARBA00022989"/>
    </source>
</evidence>
<dbReference type="CDD" id="cd08010">
    <property type="entry name" value="MltG_like"/>
    <property type="match status" value="1"/>
</dbReference>
<dbReference type="GO" id="GO:0008932">
    <property type="term" value="F:lytic endotransglycosylase activity"/>
    <property type="evidence" value="ECO:0007669"/>
    <property type="project" value="UniProtKB-UniRule"/>
</dbReference>
<protein>
    <recommendedName>
        <fullName evidence="7">Endolytic murein transglycosylase</fullName>
        <ecNumber evidence="7">4.2.2.29</ecNumber>
    </recommendedName>
    <alternativeName>
        <fullName evidence="7">Peptidoglycan lytic transglycosylase</fullName>
    </alternativeName>
    <alternativeName>
        <fullName evidence="7">Peptidoglycan polymerization terminase</fullName>
    </alternativeName>
</protein>
<gene>
    <name evidence="7" type="primary">mltG</name>
    <name evidence="8" type="ordered locus">Emin_0842</name>
</gene>
<sequence length="327" mass="37716">MKKYKKLILLISCALLFVIFAAFTHNYYFAKGAPVIFEISEGQSGAQIARNLKRQGVIKSKFMFKMMLKFFFDPKGLKAGVFDLRQNTSPEEVISCISSGKCQHLEKVTILEGWRIEEIAMALQDKNICDAMDFTKMAKERNLEGYLYPSTYMFPQKMQTAKVIDAMVAEFNKRVRPLFQPEFMGGLTERQVITIASIVEREAVVHDERPKIAAVYLNRVKTGMRLEADPTVQYALGYTPSENRFWKKGLTLADLRKDMPYNTYKRKGIPPGPICSPSMESVYAVLHPEENFDKLFFVAENDEGRHVFSKTYDEHVRNIRRIRSNRK</sequence>
<keyword evidence="1 7" id="KW-1003">Cell membrane</keyword>
<dbReference type="AlphaFoldDB" id="B2KD01"/>
<comment type="catalytic activity">
    <reaction evidence="7">
        <text>a peptidoglycan chain = a peptidoglycan chain with N-acetyl-1,6-anhydromuramyl-[peptide] at the reducing end + a peptidoglycan chain with N-acetylglucosamine at the non-reducing end.</text>
        <dbReference type="EC" id="4.2.2.29"/>
    </reaction>
</comment>
<evidence type="ECO:0000256" key="1">
    <source>
        <dbReference type="ARBA" id="ARBA00022475"/>
    </source>
</evidence>
<evidence type="ECO:0000313" key="8">
    <source>
        <dbReference type="EMBL" id="ACC98397.1"/>
    </source>
</evidence>
<dbReference type="PANTHER" id="PTHR30518:SF2">
    <property type="entry name" value="ENDOLYTIC MUREIN TRANSGLYCOSYLASE"/>
    <property type="match status" value="1"/>
</dbReference>
<dbReference type="NCBIfam" id="TIGR00247">
    <property type="entry name" value="endolytic transglycosylase MltG"/>
    <property type="match status" value="1"/>
</dbReference>
<proteinExistence type="inferred from homology"/>
<dbReference type="HOGENOM" id="CLU_025574_2_2_0"/>
<accession>B2KD01</accession>
<keyword evidence="9" id="KW-1185">Reference proteome</keyword>
<keyword evidence="4 7" id="KW-0472">Membrane</keyword>
<dbReference type="HAMAP" id="MF_02065">
    <property type="entry name" value="MltG"/>
    <property type="match status" value="1"/>
</dbReference>
<reference evidence="8 9" key="1">
    <citation type="journal article" date="2009" name="Appl. Environ. Microbiol.">
        <title>Genomic analysis of 'Elusimicrobium minutum,' the first cultivated representative of the phylum 'Elusimicrobia' (formerly termite group 1).</title>
        <authorList>
            <person name="Herlemann D.P.R."/>
            <person name="Geissinger O."/>
            <person name="Ikeda-Ohtsubo W."/>
            <person name="Kunin V."/>
            <person name="Sun H."/>
            <person name="Lapidus A."/>
            <person name="Hugenholtz P."/>
            <person name="Brune A."/>
        </authorList>
    </citation>
    <scope>NUCLEOTIDE SEQUENCE [LARGE SCALE GENOMIC DNA]</scope>
    <source>
        <strain evidence="8 9">Pei191</strain>
    </source>
</reference>
<keyword evidence="7" id="KW-0997">Cell inner membrane</keyword>
<dbReference type="OrthoDB" id="9814591at2"/>
<keyword evidence="6 7" id="KW-0961">Cell wall biogenesis/degradation</keyword>
<evidence type="ECO:0000313" key="9">
    <source>
        <dbReference type="Proteomes" id="UP000001029"/>
    </source>
</evidence>
<feature type="site" description="Important for catalytic activity" evidence="7">
    <location>
        <position position="202"/>
    </location>
</feature>
<comment type="similarity">
    <text evidence="7">Belongs to the transglycosylase MltG family.</text>
</comment>
<dbReference type="Gene3D" id="3.30.160.60">
    <property type="entry name" value="Classic Zinc Finger"/>
    <property type="match status" value="1"/>
</dbReference>
<dbReference type="GO" id="GO:0071555">
    <property type="term" value="P:cell wall organization"/>
    <property type="evidence" value="ECO:0007669"/>
    <property type="project" value="UniProtKB-KW"/>
</dbReference>
<evidence type="ECO:0000256" key="6">
    <source>
        <dbReference type="ARBA" id="ARBA00023316"/>
    </source>
</evidence>
<comment type="function">
    <text evidence="7">Functions as a peptidoglycan terminase that cleaves nascent peptidoglycan strands endolytically to terminate their elongation.</text>
</comment>
<dbReference type="RefSeq" id="WP_012415012.1">
    <property type="nucleotide sequence ID" value="NC_010644.1"/>
</dbReference>
<dbReference type="Proteomes" id="UP000001029">
    <property type="component" value="Chromosome"/>
</dbReference>
<name>B2KD01_ELUMP</name>
<evidence type="ECO:0000256" key="5">
    <source>
        <dbReference type="ARBA" id="ARBA00023239"/>
    </source>
</evidence>
<dbReference type="EC" id="4.2.2.29" evidence="7"/>
<dbReference type="Gene3D" id="3.30.1490.480">
    <property type="entry name" value="Endolytic murein transglycosylase"/>
    <property type="match status" value="2"/>
</dbReference>
<dbReference type="STRING" id="445932.Emin_0842"/>
<evidence type="ECO:0000256" key="4">
    <source>
        <dbReference type="ARBA" id="ARBA00023136"/>
    </source>
</evidence>
<keyword evidence="3 7" id="KW-1133">Transmembrane helix</keyword>
<dbReference type="InterPro" id="IPR003770">
    <property type="entry name" value="MLTG-like"/>
</dbReference>
<evidence type="ECO:0000256" key="7">
    <source>
        <dbReference type="HAMAP-Rule" id="MF_02065"/>
    </source>
</evidence>
<keyword evidence="2 7" id="KW-0812">Transmembrane</keyword>
<keyword evidence="5 7" id="KW-0456">Lyase</keyword>
<dbReference type="EMBL" id="CP001055">
    <property type="protein sequence ID" value="ACC98397.1"/>
    <property type="molecule type" value="Genomic_DNA"/>
</dbReference>